<keyword evidence="4" id="KW-1003">Cell membrane</keyword>
<feature type="transmembrane region" description="Helical" evidence="8">
    <location>
        <begin position="74"/>
        <end position="100"/>
    </location>
</feature>
<sequence length="302" mass="32523">MADETYADVSLKPDLRQRLANRGFDGVTLLILPALLFVVGVFIYPFLYGLVLSFNPIDGGGALANYRKFFSDPYLYKTIGATLWLAVPVTIISVLFAVPIAMRVRLMPCQRLLTTILVLPVTLGTVLIAEGLLNYLGPQGWFSRTLITIGLIDSPLKLTNNYWGVFASLVITVFPFTFLLTLSYITGIDPALERAAATHGANSWQRFRHVMLPLLVPGLVIAACLTFVQAFAVFPSAVLLGAPSGPTRVISIAAAQAAFEQYDDSMASSIAMIMAAVQLLVVGALLGVRSLFYRGSTAGGKG</sequence>
<dbReference type="EMBL" id="PTRC01000008">
    <property type="protein sequence ID" value="PQA74722.1"/>
    <property type="molecule type" value="Genomic_DNA"/>
</dbReference>
<keyword evidence="11" id="KW-1185">Reference proteome</keyword>
<name>A0A2S7J395_9HYPH</name>
<keyword evidence="5 8" id="KW-0812">Transmembrane</keyword>
<keyword evidence="3 8" id="KW-0813">Transport</keyword>
<accession>A0A2S7J395</accession>
<evidence type="ECO:0000313" key="11">
    <source>
        <dbReference type="Proteomes" id="UP000238493"/>
    </source>
</evidence>
<feature type="domain" description="ABC transmembrane type-1" evidence="9">
    <location>
        <begin position="79"/>
        <end position="283"/>
    </location>
</feature>
<dbReference type="SUPFAM" id="SSF161098">
    <property type="entry name" value="MetI-like"/>
    <property type="match status" value="1"/>
</dbReference>
<evidence type="ECO:0000256" key="6">
    <source>
        <dbReference type="ARBA" id="ARBA00022989"/>
    </source>
</evidence>
<dbReference type="GO" id="GO:0055085">
    <property type="term" value="P:transmembrane transport"/>
    <property type="evidence" value="ECO:0007669"/>
    <property type="project" value="InterPro"/>
</dbReference>
<protein>
    <submittedName>
        <fullName evidence="10">ABC transporter permease</fullName>
    </submittedName>
</protein>
<reference evidence="10 11" key="1">
    <citation type="submission" date="2018-02" db="EMBL/GenBank/DDBJ databases">
        <title>Draft genome sequence of Ochrobactrum oryzae found in Brazil.</title>
        <authorList>
            <person name="Cerdeira L."/>
            <person name="Andrade F."/>
            <person name="Zacariotto T."/>
            <person name="Barbosa B."/>
            <person name="Santos S."/>
            <person name="Cassetari V."/>
            <person name="Lincopan N."/>
        </authorList>
    </citation>
    <scope>NUCLEOTIDE SEQUENCE [LARGE SCALE GENOMIC DNA]</scope>
    <source>
        <strain evidence="10 11">OA447</strain>
    </source>
</reference>
<evidence type="ECO:0000259" key="9">
    <source>
        <dbReference type="PROSITE" id="PS50928"/>
    </source>
</evidence>
<evidence type="ECO:0000256" key="7">
    <source>
        <dbReference type="ARBA" id="ARBA00023136"/>
    </source>
</evidence>
<feature type="transmembrane region" description="Helical" evidence="8">
    <location>
        <begin position="214"/>
        <end position="234"/>
    </location>
</feature>
<feature type="transmembrane region" description="Helical" evidence="8">
    <location>
        <begin position="162"/>
        <end position="185"/>
    </location>
</feature>
<dbReference type="Proteomes" id="UP000238493">
    <property type="component" value="Unassembled WGS sequence"/>
</dbReference>
<dbReference type="PANTHER" id="PTHR42929:SF1">
    <property type="entry name" value="INNER MEMBRANE ABC TRANSPORTER PERMEASE PROTEIN YDCU-RELATED"/>
    <property type="match status" value="1"/>
</dbReference>
<evidence type="ECO:0000256" key="2">
    <source>
        <dbReference type="ARBA" id="ARBA00007069"/>
    </source>
</evidence>
<dbReference type="Pfam" id="PF00528">
    <property type="entry name" value="BPD_transp_1"/>
    <property type="match status" value="1"/>
</dbReference>
<dbReference type="CDD" id="cd06261">
    <property type="entry name" value="TM_PBP2"/>
    <property type="match status" value="1"/>
</dbReference>
<comment type="caution">
    <text evidence="10">The sequence shown here is derived from an EMBL/GenBank/DDBJ whole genome shotgun (WGS) entry which is preliminary data.</text>
</comment>
<feature type="transmembrane region" description="Helical" evidence="8">
    <location>
        <begin position="270"/>
        <end position="292"/>
    </location>
</feature>
<dbReference type="PROSITE" id="PS50928">
    <property type="entry name" value="ABC_TM1"/>
    <property type="match status" value="1"/>
</dbReference>
<feature type="transmembrane region" description="Helical" evidence="8">
    <location>
        <begin position="112"/>
        <end position="136"/>
    </location>
</feature>
<feature type="transmembrane region" description="Helical" evidence="8">
    <location>
        <begin position="26"/>
        <end position="54"/>
    </location>
</feature>
<organism evidence="10 11">
    <name type="scientific">Brucella oryzae</name>
    <dbReference type="NCBI Taxonomy" id="335286"/>
    <lineage>
        <taxon>Bacteria</taxon>
        <taxon>Pseudomonadati</taxon>
        <taxon>Pseudomonadota</taxon>
        <taxon>Alphaproteobacteria</taxon>
        <taxon>Hyphomicrobiales</taxon>
        <taxon>Brucellaceae</taxon>
        <taxon>Brucella/Ochrobactrum group</taxon>
        <taxon>Brucella</taxon>
    </lineage>
</organism>
<keyword evidence="6 8" id="KW-1133">Transmembrane helix</keyword>
<dbReference type="InterPro" id="IPR000515">
    <property type="entry name" value="MetI-like"/>
</dbReference>
<keyword evidence="7 8" id="KW-0472">Membrane</keyword>
<evidence type="ECO:0000256" key="8">
    <source>
        <dbReference type="RuleBase" id="RU363032"/>
    </source>
</evidence>
<dbReference type="GO" id="GO:0005886">
    <property type="term" value="C:plasma membrane"/>
    <property type="evidence" value="ECO:0007669"/>
    <property type="project" value="UniProtKB-SubCell"/>
</dbReference>
<dbReference type="InterPro" id="IPR035906">
    <property type="entry name" value="MetI-like_sf"/>
</dbReference>
<gene>
    <name evidence="10" type="ORF">C3731_03700</name>
</gene>
<evidence type="ECO:0000256" key="4">
    <source>
        <dbReference type="ARBA" id="ARBA00022475"/>
    </source>
</evidence>
<dbReference type="RefSeq" id="WP_104754366.1">
    <property type="nucleotide sequence ID" value="NZ_JBHEEO010000010.1"/>
</dbReference>
<evidence type="ECO:0000256" key="3">
    <source>
        <dbReference type="ARBA" id="ARBA00022448"/>
    </source>
</evidence>
<dbReference type="Gene3D" id="1.10.3720.10">
    <property type="entry name" value="MetI-like"/>
    <property type="match status" value="1"/>
</dbReference>
<evidence type="ECO:0000313" key="10">
    <source>
        <dbReference type="EMBL" id="PQA74722.1"/>
    </source>
</evidence>
<evidence type="ECO:0000256" key="1">
    <source>
        <dbReference type="ARBA" id="ARBA00004651"/>
    </source>
</evidence>
<dbReference type="OrthoDB" id="9808619at2"/>
<proteinExistence type="inferred from homology"/>
<comment type="similarity">
    <text evidence="2">Belongs to the binding-protein-dependent transport system permease family. CysTW subfamily.</text>
</comment>
<evidence type="ECO:0000256" key="5">
    <source>
        <dbReference type="ARBA" id="ARBA00022692"/>
    </source>
</evidence>
<comment type="subcellular location">
    <subcellularLocation>
        <location evidence="1 8">Cell membrane</location>
        <topology evidence="1 8">Multi-pass membrane protein</topology>
    </subcellularLocation>
</comment>
<dbReference type="AlphaFoldDB" id="A0A2S7J395"/>
<dbReference type="PANTHER" id="PTHR42929">
    <property type="entry name" value="INNER MEMBRANE ABC TRANSPORTER PERMEASE PROTEIN YDCU-RELATED-RELATED"/>
    <property type="match status" value="1"/>
</dbReference>